<dbReference type="InterPro" id="IPR045851">
    <property type="entry name" value="AMP-bd_C_sf"/>
</dbReference>
<dbReference type="Gene3D" id="3.30.300.30">
    <property type="match status" value="1"/>
</dbReference>
<accession>A0A1H6KDG2</accession>
<dbReference type="Gene3D" id="3.40.50.980">
    <property type="match status" value="2"/>
</dbReference>
<dbReference type="Pfam" id="PF13193">
    <property type="entry name" value="AMP-binding_C"/>
    <property type="match status" value="1"/>
</dbReference>
<dbReference type="EMBL" id="FNWT01000014">
    <property type="protein sequence ID" value="SEH69496.1"/>
    <property type="molecule type" value="Genomic_DNA"/>
</dbReference>
<proteinExistence type="inferred from homology"/>
<dbReference type="InterPro" id="IPR000873">
    <property type="entry name" value="AMP-dep_synth/lig_dom"/>
</dbReference>
<dbReference type="SUPFAM" id="SSF56801">
    <property type="entry name" value="Acetyl-CoA synthetase-like"/>
    <property type="match status" value="1"/>
</dbReference>
<dbReference type="Gene3D" id="2.30.38.10">
    <property type="entry name" value="Luciferase, Domain 3"/>
    <property type="match status" value="1"/>
</dbReference>
<organism evidence="5 6">
    <name type="scientific">Parafannyhessea umbonata</name>
    <dbReference type="NCBI Taxonomy" id="604330"/>
    <lineage>
        <taxon>Bacteria</taxon>
        <taxon>Bacillati</taxon>
        <taxon>Actinomycetota</taxon>
        <taxon>Coriobacteriia</taxon>
        <taxon>Coriobacteriales</taxon>
        <taxon>Atopobiaceae</taxon>
        <taxon>Parafannyhessea</taxon>
    </lineage>
</organism>
<evidence type="ECO:0000313" key="6">
    <source>
        <dbReference type="Proteomes" id="UP000199135"/>
    </source>
</evidence>
<feature type="domain" description="AMP-dependent synthetase/ligase" evidence="3">
    <location>
        <begin position="66"/>
        <end position="454"/>
    </location>
</feature>
<evidence type="ECO:0000259" key="4">
    <source>
        <dbReference type="Pfam" id="PF13193"/>
    </source>
</evidence>
<dbReference type="RefSeq" id="WP_200802627.1">
    <property type="nucleotide sequence ID" value="NZ_FNWT01000014.1"/>
</dbReference>
<dbReference type="CDD" id="cd05917">
    <property type="entry name" value="FACL_like_2"/>
    <property type="match status" value="1"/>
</dbReference>
<dbReference type="InterPro" id="IPR025110">
    <property type="entry name" value="AMP-bd_C"/>
</dbReference>
<dbReference type="InterPro" id="IPR020845">
    <property type="entry name" value="AMP-binding_CS"/>
</dbReference>
<evidence type="ECO:0000259" key="3">
    <source>
        <dbReference type="Pfam" id="PF00501"/>
    </source>
</evidence>
<reference evidence="5 6" key="1">
    <citation type="submission" date="2016-10" db="EMBL/GenBank/DDBJ databases">
        <authorList>
            <person name="Varghese N."/>
            <person name="Submissions S."/>
        </authorList>
    </citation>
    <scope>NUCLEOTIDE SEQUENCE [LARGE SCALE GENOMIC DNA]</scope>
    <source>
        <strain evidence="5 6">WCP15</strain>
    </source>
</reference>
<feature type="domain" description="AMP-binding enzyme C-terminal" evidence="4">
    <location>
        <begin position="505"/>
        <end position="581"/>
    </location>
</feature>
<evidence type="ECO:0000256" key="2">
    <source>
        <dbReference type="ARBA" id="ARBA00022598"/>
    </source>
</evidence>
<keyword evidence="6" id="KW-1185">Reference proteome</keyword>
<dbReference type="Pfam" id="PF00501">
    <property type="entry name" value="AMP-binding"/>
    <property type="match status" value="1"/>
</dbReference>
<gene>
    <name evidence="5" type="ORF">SAMN05216447_1143</name>
</gene>
<evidence type="ECO:0000256" key="1">
    <source>
        <dbReference type="ARBA" id="ARBA00006432"/>
    </source>
</evidence>
<name>A0A1H6KDG2_9ACTN</name>
<dbReference type="PANTHER" id="PTHR43201:SF5">
    <property type="entry name" value="MEDIUM-CHAIN ACYL-COA LIGASE ACSF2, MITOCHONDRIAL"/>
    <property type="match status" value="1"/>
</dbReference>
<dbReference type="Proteomes" id="UP000199135">
    <property type="component" value="Unassembled WGS sequence"/>
</dbReference>
<comment type="similarity">
    <text evidence="1">Belongs to the ATP-dependent AMP-binding enzyme family.</text>
</comment>
<dbReference type="PROSITE" id="PS00455">
    <property type="entry name" value="AMP_BINDING"/>
    <property type="match status" value="1"/>
</dbReference>
<dbReference type="PANTHER" id="PTHR43201">
    <property type="entry name" value="ACYL-COA SYNTHETASE"/>
    <property type="match status" value="1"/>
</dbReference>
<keyword evidence="2" id="KW-0436">Ligase</keyword>
<comment type="caution">
    <text evidence="5">The sequence shown here is derived from an EMBL/GenBank/DDBJ whole genome shotgun (WGS) entry which is preliminary data.</text>
</comment>
<sequence>MAVDVMSSYDPAADPQGINIPEEIAAITNPEHLTLDQWPKDKPLPPRGAPDYPLHTELTIGEYLRKQTVVDGDHEFVVYPDRDLRWTYADFDRRTDELAKGLLAIGLEPGDHLGVWARNIPDWLTFMYASAKIGVVMVTVNPVYKSHELDYVLKQSDMKALCVIDAFRDVNYLEIIRELVPETLTQERGRLESETYPMLKSIIYMGPEKHRGCYSVPELILLGSYMPDDSLREAEKKFDNNDVVMMQYTSGTTGFPKGVMLTHRNIINDGFFIGEGQRLGSEDRITLPVPFFHCFGCVLGVMASLTHRSTMIIVEQFDPGLVLQAVSREQATALYGVPTMFIAELNHPNFESFDLSHLRTGIMAGSPCPPETMHEVMERMNMREVTICYGLTETSPVFTQTSVNDDVEHKCTTVGLAHPPIIARIIDPVDGHTCAPGEPGELCCKGYNVMKGYYKMPEATAEAIDADGFLHSGDLGMIDEDGYYRVTGRIKDMIIRGGENIYPLEIENFLLGHPGILDAQVVGIPDAKYGEIVGAFIRTRPGYEGLTEADVREWAIPRIARYKVPKRVFVVDDFPMTPSMKVQKFKLREMAVELVEAGK</sequence>
<evidence type="ECO:0000313" key="5">
    <source>
        <dbReference type="EMBL" id="SEH69496.1"/>
    </source>
</evidence>
<protein>
    <submittedName>
        <fullName evidence="5">Fatty-acyl-CoA synthase</fullName>
    </submittedName>
</protein>